<sequence length="104" mass="11946">MDPLKVASAEKLWERVSPETVAATMCCAEAHYCPELKDRCIDFFVEEEDRAVAGLSEGFRQLVLCFPSLIDELRTQEHTYFCVLFLTLGMENGEPALWRTNQQR</sequence>
<proteinExistence type="inferred from homology"/>
<comment type="similarity">
    <text evidence="1">Belongs to the Tdpoz family.</text>
</comment>
<dbReference type="Gene3D" id="6.10.250.3030">
    <property type="match status" value="1"/>
</dbReference>
<feature type="non-terminal residue" evidence="3">
    <location>
        <position position="1"/>
    </location>
</feature>
<name>A0A5J9T0U5_9POAL</name>
<keyword evidence="4" id="KW-1185">Reference proteome</keyword>
<evidence type="ECO:0000313" key="3">
    <source>
        <dbReference type="EMBL" id="TVU04989.1"/>
    </source>
</evidence>
<comment type="caution">
    <text evidence="3">The sequence shown here is derived from an EMBL/GenBank/DDBJ whole genome shotgun (WGS) entry which is preliminary data.</text>
</comment>
<evidence type="ECO:0000313" key="4">
    <source>
        <dbReference type="Proteomes" id="UP000324897"/>
    </source>
</evidence>
<dbReference type="EMBL" id="RWGY01000051">
    <property type="protein sequence ID" value="TVU04989.1"/>
    <property type="molecule type" value="Genomic_DNA"/>
</dbReference>
<dbReference type="AlphaFoldDB" id="A0A5J9T0U5"/>
<gene>
    <name evidence="3" type="ORF">EJB05_48136</name>
</gene>
<dbReference type="Proteomes" id="UP000324897">
    <property type="component" value="Unassembled WGS sequence"/>
</dbReference>
<evidence type="ECO:0000259" key="2">
    <source>
        <dbReference type="Pfam" id="PF24570"/>
    </source>
</evidence>
<dbReference type="Pfam" id="PF24570">
    <property type="entry name" value="BACK_BPM_SPOP"/>
    <property type="match status" value="1"/>
</dbReference>
<protein>
    <recommendedName>
        <fullName evidence="2">BPM/SPOP BACK domain-containing protein</fullName>
    </recommendedName>
</protein>
<dbReference type="Gramene" id="TVU04989">
    <property type="protein sequence ID" value="TVU04989"/>
    <property type="gene ID" value="EJB05_48136"/>
</dbReference>
<feature type="domain" description="BPM/SPOP BACK" evidence="2">
    <location>
        <begin position="20"/>
        <end position="73"/>
    </location>
</feature>
<dbReference type="InterPro" id="IPR056423">
    <property type="entry name" value="BACK_BPM_SPOP"/>
</dbReference>
<dbReference type="OrthoDB" id="685261at2759"/>
<evidence type="ECO:0000256" key="1">
    <source>
        <dbReference type="ARBA" id="ARBA00010846"/>
    </source>
</evidence>
<accession>A0A5J9T0U5</accession>
<reference evidence="3 4" key="1">
    <citation type="journal article" date="2019" name="Sci. Rep.">
        <title>A high-quality genome of Eragrostis curvula grass provides insights into Poaceae evolution and supports new strategies to enhance forage quality.</title>
        <authorList>
            <person name="Carballo J."/>
            <person name="Santos B.A.C.M."/>
            <person name="Zappacosta D."/>
            <person name="Garbus I."/>
            <person name="Selva J.P."/>
            <person name="Gallo C.A."/>
            <person name="Diaz A."/>
            <person name="Albertini E."/>
            <person name="Caccamo M."/>
            <person name="Echenique V."/>
        </authorList>
    </citation>
    <scope>NUCLEOTIDE SEQUENCE [LARGE SCALE GENOMIC DNA]</scope>
    <source>
        <strain evidence="4">cv. Victoria</strain>
        <tissue evidence="3">Leaf</tissue>
    </source>
</reference>
<organism evidence="3 4">
    <name type="scientific">Eragrostis curvula</name>
    <name type="common">weeping love grass</name>
    <dbReference type="NCBI Taxonomy" id="38414"/>
    <lineage>
        <taxon>Eukaryota</taxon>
        <taxon>Viridiplantae</taxon>
        <taxon>Streptophyta</taxon>
        <taxon>Embryophyta</taxon>
        <taxon>Tracheophyta</taxon>
        <taxon>Spermatophyta</taxon>
        <taxon>Magnoliopsida</taxon>
        <taxon>Liliopsida</taxon>
        <taxon>Poales</taxon>
        <taxon>Poaceae</taxon>
        <taxon>PACMAD clade</taxon>
        <taxon>Chloridoideae</taxon>
        <taxon>Eragrostideae</taxon>
        <taxon>Eragrostidinae</taxon>
        <taxon>Eragrostis</taxon>
    </lineage>
</organism>